<keyword evidence="4" id="KW-1185">Reference proteome</keyword>
<evidence type="ECO:0000256" key="1">
    <source>
        <dbReference type="SAM" id="Phobius"/>
    </source>
</evidence>
<sequence length="236" mass="24004">MLDASLAASAALMGLAGTPHCLAMCGATCAAAGARSPLAFQFGRLLGYSLAGAVAAASMQLLSQMGQATALLRPFWVLIHVAAFLLGMSLLWRGRQPAWMERLGQDVARQVEVPVAGLRQGGLALAGPKRAARAGLAGLAWVAWPCGLLQSALLLSALASGPAQGGAVMASFALSSGAGLALGPWLLRRLRQSKDGGAEGLRWSVRLGGLGLASASAWALGHGVWAQIAAVCSQWA</sequence>
<accession>A0A2N8KUW5</accession>
<protein>
    <submittedName>
        <fullName evidence="3">Sulfite exporter TauE/SafE family protein</fullName>
    </submittedName>
</protein>
<proteinExistence type="predicted"/>
<feature type="transmembrane region" description="Helical" evidence="1">
    <location>
        <begin position="165"/>
        <end position="187"/>
    </location>
</feature>
<dbReference type="Proteomes" id="UP000235916">
    <property type="component" value="Unassembled WGS sequence"/>
</dbReference>
<evidence type="ECO:0000259" key="2">
    <source>
        <dbReference type="Pfam" id="PF13386"/>
    </source>
</evidence>
<feature type="transmembrane region" description="Helical" evidence="1">
    <location>
        <begin position="75"/>
        <end position="92"/>
    </location>
</feature>
<name>A0A2N8KUW5_9BURK</name>
<dbReference type="Pfam" id="PF13386">
    <property type="entry name" value="DsbD_2"/>
    <property type="match status" value="1"/>
</dbReference>
<evidence type="ECO:0000313" key="3">
    <source>
        <dbReference type="EMBL" id="PND37254.1"/>
    </source>
</evidence>
<dbReference type="EMBL" id="POSP01000003">
    <property type="protein sequence ID" value="PND37254.1"/>
    <property type="molecule type" value="Genomic_DNA"/>
</dbReference>
<reference evidence="3 4" key="1">
    <citation type="submission" date="2018-01" db="EMBL/GenBank/DDBJ databases">
        <title>Draft genome sequence of Paucibacter aquatile CR182 isolated from freshwater of the Nakdong River.</title>
        <authorList>
            <person name="Choi A."/>
            <person name="Chung E.J."/>
        </authorList>
    </citation>
    <scope>NUCLEOTIDE SEQUENCE [LARGE SCALE GENOMIC DNA]</scope>
    <source>
        <strain evidence="3 4">CR182</strain>
    </source>
</reference>
<feature type="domain" description="Urease accessory protein UreH-like transmembrane" evidence="2">
    <location>
        <begin position="10"/>
        <end position="194"/>
    </location>
</feature>
<feature type="transmembrane region" description="Helical" evidence="1">
    <location>
        <begin position="6"/>
        <end position="33"/>
    </location>
</feature>
<feature type="transmembrane region" description="Helical" evidence="1">
    <location>
        <begin position="45"/>
        <end position="63"/>
    </location>
</feature>
<evidence type="ECO:0000313" key="4">
    <source>
        <dbReference type="Proteomes" id="UP000235916"/>
    </source>
</evidence>
<dbReference type="AlphaFoldDB" id="A0A2N8KUW5"/>
<keyword evidence="1" id="KW-0812">Transmembrane</keyword>
<comment type="caution">
    <text evidence="3">The sequence shown here is derived from an EMBL/GenBank/DDBJ whole genome shotgun (WGS) entry which is preliminary data.</text>
</comment>
<keyword evidence="1" id="KW-1133">Transmembrane helix</keyword>
<dbReference type="InterPro" id="IPR039447">
    <property type="entry name" value="UreH-like_TM_dom"/>
</dbReference>
<feature type="transmembrane region" description="Helical" evidence="1">
    <location>
        <begin position="139"/>
        <end position="159"/>
    </location>
</feature>
<dbReference type="RefSeq" id="WP_102767172.1">
    <property type="nucleotide sequence ID" value="NZ_POSP01000003.1"/>
</dbReference>
<gene>
    <name evidence="3" type="ORF">C1O66_06725</name>
</gene>
<keyword evidence="1" id="KW-0472">Membrane</keyword>
<organism evidence="3 4">
    <name type="scientific">Kinneretia aquatilis</name>
    <dbReference type="NCBI Taxonomy" id="2070761"/>
    <lineage>
        <taxon>Bacteria</taxon>
        <taxon>Pseudomonadati</taxon>
        <taxon>Pseudomonadota</taxon>
        <taxon>Betaproteobacteria</taxon>
        <taxon>Burkholderiales</taxon>
        <taxon>Sphaerotilaceae</taxon>
        <taxon>Roseateles</taxon>
    </lineage>
</organism>
<dbReference type="OrthoDB" id="9155091at2"/>